<evidence type="ECO:0000256" key="2">
    <source>
        <dbReference type="SAM" id="MobiDB-lite"/>
    </source>
</evidence>
<geneLocation type="plasmid" evidence="3 4">
    <name>lp54</name>
</geneLocation>
<dbReference type="RefSeq" id="WP_151553038.1">
    <property type="nucleotide sequence ID" value="NZ_CP044536.1"/>
</dbReference>
<dbReference type="AlphaFoldDB" id="A0A5J6WF91"/>
<reference evidence="3 4" key="1">
    <citation type="journal article" date="2020" name="Int. J. Syst. Evol. Microbiol.">
        <title>Borrelia maritima sp. nov., a novel species of the Borrelia burgdorferi sensu lato complex, occupying a basal position to North American species.</title>
        <authorList>
            <person name="Margos G."/>
            <person name="Fedorova N."/>
            <person name="Becker N.S."/>
            <person name="Kleinjan J.E."/>
            <person name="Marosevic D."/>
            <person name="Krebs S."/>
            <person name="Hui L."/>
            <person name="Fingerle V."/>
            <person name="Lane R.S."/>
        </authorList>
    </citation>
    <scope>NUCLEOTIDE SEQUENCE [LARGE SCALE GENOMIC DNA]</scope>
    <source>
        <strain evidence="3 4">CA690</strain>
    </source>
</reference>
<protein>
    <submittedName>
        <fullName evidence="3">Complement regulator-acquiring protein</fullName>
    </submittedName>
</protein>
<keyword evidence="1" id="KW-0175">Coiled coil</keyword>
<keyword evidence="4" id="KW-1185">Reference proteome</keyword>
<accession>A0A5J6WF91</accession>
<feature type="compositionally biased region" description="Polar residues" evidence="2">
    <location>
        <begin position="37"/>
        <end position="48"/>
    </location>
</feature>
<feature type="compositionally biased region" description="Basic and acidic residues" evidence="2">
    <location>
        <begin position="54"/>
        <end position="75"/>
    </location>
</feature>
<dbReference type="Pfam" id="PF05714">
    <property type="entry name" value="PFam54_60"/>
    <property type="match status" value="1"/>
</dbReference>
<organism evidence="3 4">
    <name type="scientific">Borrelia maritima</name>
    <dbReference type="NCBI Taxonomy" id="2761123"/>
    <lineage>
        <taxon>Bacteria</taxon>
        <taxon>Pseudomonadati</taxon>
        <taxon>Spirochaetota</taxon>
        <taxon>Spirochaetia</taxon>
        <taxon>Spirochaetales</taxon>
        <taxon>Borreliaceae</taxon>
        <taxon>Borrelia</taxon>
    </lineage>
</organism>
<name>A0A5J6WF91_9SPIR</name>
<dbReference type="NCBIfam" id="NF033729">
    <property type="entry name" value="borfam54_2"/>
    <property type="match status" value="1"/>
</dbReference>
<evidence type="ECO:0000313" key="4">
    <source>
        <dbReference type="Proteomes" id="UP000326393"/>
    </source>
</evidence>
<dbReference type="EMBL" id="CP044536">
    <property type="protein sequence ID" value="QFI15002.1"/>
    <property type="molecule type" value="Genomic_DNA"/>
</dbReference>
<evidence type="ECO:0000256" key="1">
    <source>
        <dbReference type="SAM" id="Coils"/>
    </source>
</evidence>
<feature type="coiled-coil region" evidence="1">
    <location>
        <begin position="200"/>
        <end position="258"/>
    </location>
</feature>
<gene>
    <name evidence="3" type="ORF">DB723_04550</name>
</gene>
<evidence type="ECO:0000313" key="3">
    <source>
        <dbReference type="EMBL" id="QFI15002.1"/>
    </source>
</evidence>
<sequence length="270" mass="31505">MTKPKLNIIKFKLNTITTILTLICISCAVNKTDPKVNRQTNPKETTQNFEDESRDLKNSNQKSKDLKPLNKESRDLNPASQESREETKVSKSKEILKKMEDQDDEKINTIDKQLDLKDTFKIDSYGDNETEQLQIKRIIYSVLNYDTKKIKMLKEILEKLKKNPEHRNIAKRLIYDISLGIQINLEKNLKLIKEILDKILQEDQKDQENSEALLMELESDLKLKEKLGKTLNATLEAYSKNDKNIKSSEEELAKHMNENYKELDSLRPSH</sequence>
<feature type="region of interest" description="Disordered" evidence="2">
    <location>
        <begin position="33"/>
        <end position="94"/>
    </location>
</feature>
<dbReference type="OrthoDB" id="352901at2"/>
<proteinExistence type="predicted"/>
<dbReference type="InterPro" id="IPR008421">
    <property type="entry name" value="Borrelia_lipoprotein_PFam54/60"/>
</dbReference>
<dbReference type="KEGG" id="bmat:DB723_04550"/>
<dbReference type="Proteomes" id="UP000326393">
    <property type="component" value="Plasmid lp54"/>
</dbReference>
<dbReference type="Gene3D" id="1.10.3160.10">
    <property type="entry name" value="Bbcrasp-1"/>
    <property type="match status" value="1"/>
</dbReference>
<feature type="compositionally biased region" description="Basic and acidic residues" evidence="2">
    <location>
        <begin position="82"/>
        <end position="94"/>
    </location>
</feature>
<keyword evidence="3" id="KW-0614">Plasmid</keyword>